<feature type="signal peptide" evidence="1">
    <location>
        <begin position="1"/>
        <end position="19"/>
    </location>
</feature>
<feature type="domain" description="Ig-like" evidence="2">
    <location>
        <begin position="20"/>
        <end position="109"/>
    </location>
</feature>
<dbReference type="InterPro" id="IPR036179">
    <property type="entry name" value="Ig-like_dom_sf"/>
</dbReference>
<dbReference type="SMART" id="SM00409">
    <property type="entry name" value="IG"/>
    <property type="match status" value="1"/>
</dbReference>
<dbReference type="PANTHER" id="PTHR23267">
    <property type="entry name" value="IMMUNOGLOBULIN LIGHT CHAIN"/>
    <property type="match status" value="1"/>
</dbReference>
<dbReference type="SMART" id="SM00408">
    <property type="entry name" value="IGc2"/>
    <property type="match status" value="1"/>
</dbReference>
<dbReference type="InterPro" id="IPR003599">
    <property type="entry name" value="Ig_sub"/>
</dbReference>
<dbReference type="SMART" id="SM00406">
    <property type="entry name" value="IGv"/>
    <property type="match status" value="1"/>
</dbReference>
<sequence length="128" mass="14283">MLWSTLLLAVTSFYTCCYGQYVLNQPSEMTAKPGETVKLTCSGENLSSKYYVHWFQQKSGSAPRPLIYKDKEKATGTPDRFSGDNSNDVATLTISGVLVEDEADYHCYIGDSTAGWRTVLHTNRQVVQ</sequence>
<dbReference type="PROSITE" id="PS50835">
    <property type="entry name" value="IG_LIKE"/>
    <property type="match status" value="1"/>
</dbReference>
<dbReference type="EMBL" id="CATNWA010020656">
    <property type="protein sequence ID" value="CAI9619314.1"/>
    <property type="molecule type" value="Genomic_DNA"/>
</dbReference>
<evidence type="ECO:0000313" key="3">
    <source>
        <dbReference type="EMBL" id="CAI9619314.1"/>
    </source>
</evidence>
<keyword evidence="1" id="KW-0732">Signal</keyword>
<dbReference type="Pfam" id="PF07686">
    <property type="entry name" value="V-set"/>
    <property type="match status" value="1"/>
</dbReference>
<dbReference type="InterPro" id="IPR003598">
    <property type="entry name" value="Ig_sub2"/>
</dbReference>
<dbReference type="InterPro" id="IPR007110">
    <property type="entry name" value="Ig-like_dom"/>
</dbReference>
<gene>
    <name evidence="3" type="ORF">SPARVUS_LOCUS15817339</name>
</gene>
<proteinExistence type="predicted"/>
<dbReference type="Gene3D" id="2.60.40.10">
    <property type="entry name" value="Immunoglobulins"/>
    <property type="match status" value="1"/>
</dbReference>
<comment type="caution">
    <text evidence="3">The sequence shown here is derived from an EMBL/GenBank/DDBJ whole genome shotgun (WGS) entry which is preliminary data.</text>
</comment>
<evidence type="ECO:0000256" key="1">
    <source>
        <dbReference type="SAM" id="SignalP"/>
    </source>
</evidence>
<keyword evidence="4" id="KW-1185">Reference proteome</keyword>
<reference evidence="3" key="1">
    <citation type="submission" date="2023-05" db="EMBL/GenBank/DDBJ databases">
        <authorList>
            <person name="Stuckert A."/>
        </authorList>
    </citation>
    <scope>NUCLEOTIDE SEQUENCE</scope>
</reference>
<organism evidence="3 4">
    <name type="scientific">Staurois parvus</name>
    <dbReference type="NCBI Taxonomy" id="386267"/>
    <lineage>
        <taxon>Eukaryota</taxon>
        <taxon>Metazoa</taxon>
        <taxon>Chordata</taxon>
        <taxon>Craniata</taxon>
        <taxon>Vertebrata</taxon>
        <taxon>Euteleostomi</taxon>
        <taxon>Amphibia</taxon>
        <taxon>Batrachia</taxon>
        <taxon>Anura</taxon>
        <taxon>Neobatrachia</taxon>
        <taxon>Ranoidea</taxon>
        <taxon>Ranidae</taxon>
        <taxon>Staurois</taxon>
    </lineage>
</organism>
<dbReference type="InterPro" id="IPR013783">
    <property type="entry name" value="Ig-like_fold"/>
</dbReference>
<protein>
    <recommendedName>
        <fullName evidence="2">Ig-like domain-containing protein</fullName>
    </recommendedName>
</protein>
<dbReference type="SUPFAM" id="SSF48726">
    <property type="entry name" value="Immunoglobulin"/>
    <property type="match status" value="1"/>
</dbReference>
<accession>A0ABN9HD63</accession>
<dbReference type="InterPro" id="IPR013106">
    <property type="entry name" value="Ig_V-set"/>
</dbReference>
<feature type="chain" id="PRO_5046687547" description="Ig-like domain-containing protein" evidence="1">
    <location>
        <begin position="20"/>
        <end position="128"/>
    </location>
</feature>
<name>A0ABN9HD63_9NEOB</name>
<evidence type="ECO:0000259" key="2">
    <source>
        <dbReference type="PROSITE" id="PS50835"/>
    </source>
</evidence>
<dbReference type="InterPro" id="IPR050150">
    <property type="entry name" value="IgV_Light_Chain"/>
</dbReference>
<evidence type="ECO:0000313" key="4">
    <source>
        <dbReference type="Proteomes" id="UP001162483"/>
    </source>
</evidence>
<dbReference type="Proteomes" id="UP001162483">
    <property type="component" value="Unassembled WGS sequence"/>
</dbReference>